<keyword evidence="3" id="KW-1185">Reference proteome</keyword>
<feature type="compositionally biased region" description="Basic and acidic residues" evidence="1">
    <location>
        <begin position="74"/>
        <end position="85"/>
    </location>
</feature>
<feature type="region of interest" description="Disordered" evidence="1">
    <location>
        <begin position="74"/>
        <end position="129"/>
    </location>
</feature>
<protein>
    <submittedName>
        <fullName evidence="2">Uncharacterized protein</fullName>
    </submittedName>
</protein>
<accession>A0A1L7WX45</accession>
<dbReference type="Proteomes" id="UP000184330">
    <property type="component" value="Unassembled WGS sequence"/>
</dbReference>
<proteinExistence type="predicted"/>
<evidence type="ECO:0000313" key="2">
    <source>
        <dbReference type="EMBL" id="CZR57347.1"/>
    </source>
</evidence>
<dbReference type="OrthoDB" id="3548789at2759"/>
<organism evidence="2 3">
    <name type="scientific">Phialocephala subalpina</name>
    <dbReference type="NCBI Taxonomy" id="576137"/>
    <lineage>
        <taxon>Eukaryota</taxon>
        <taxon>Fungi</taxon>
        <taxon>Dikarya</taxon>
        <taxon>Ascomycota</taxon>
        <taxon>Pezizomycotina</taxon>
        <taxon>Leotiomycetes</taxon>
        <taxon>Helotiales</taxon>
        <taxon>Mollisiaceae</taxon>
        <taxon>Phialocephala</taxon>
        <taxon>Phialocephala fortinii species complex</taxon>
    </lineage>
</organism>
<evidence type="ECO:0000313" key="3">
    <source>
        <dbReference type="Proteomes" id="UP000184330"/>
    </source>
</evidence>
<name>A0A1L7WX45_9HELO</name>
<dbReference type="EMBL" id="FJOG01000009">
    <property type="protein sequence ID" value="CZR57347.1"/>
    <property type="molecule type" value="Genomic_DNA"/>
</dbReference>
<reference evidence="2 3" key="1">
    <citation type="submission" date="2016-03" db="EMBL/GenBank/DDBJ databases">
        <authorList>
            <person name="Ploux O."/>
        </authorList>
    </citation>
    <scope>NUCLEOTIDE SEQUENCE [LARGE SCALE GENOMIC DNA]</scope>
    <source>
        <strain evidence="2 3">UAMH 11012</strain>
    </source>
</reference>
<evidence type="ECO:0000256" key="1">
    <source>
        <dbReference type="SAM" id="MobiDB-lite"/>
    </source>
</evidence>
<sequence length="384" mass="44031">MAPNLMLAAKKAVTPWTWCTSNKTDNTRKLYFSREPVPGIYAMTPEGKRYLIALRPVSGKSDTEHIFRDLTSKEQRRLSGERPHILNEASLSKIGEKNNKNIRQYEQTKVHDDNDASGDYRSSEETYQNSFDSVRTQSTLATTIVSSAHAVKSAAFVTETPKTPLQDESRKSSSTSFASSNKSSIIPSNRAVYSVGYILKSDGALPHQNSPFGRQSINSSSRSLAHFVFHKHTYATQGIQKVDLNGYKFLRQPLRIEYSQITERWMFSAEISARTGITPMCRDVNCMEKDPRICGKTVDMEVFVLDDGESWVRRWKKQQHMAGNIRLYCVDKETENMRRQTVEEVKFSRWRLAMAKTNFLEDDHDTTYMPIVRYLGYLDSEKKR</sequence>
<feature type="compositionally biased region" description="Low complexity" evidence="1">
    <location>
        <begin position="172"/>
        <end position="182"/>
    </location>
</feature>
<dbReference type="AlphaFoldDB" id="A0A1L7WX45"/>
<feature type="region of interest" description="Disordered" evidence="1">
    <location>
        <begin position="160"/>
        <end position="182"/>
    </location>
</feature>
<gene>
    <name evidence="2" type="ORF">PAC_07236</name>
</gene>